<dbReference type="PANTHER" id="PTHR43681">
    <property type="entry name" value="TRANSMEMBRANE GTPASE FZO"/>
    <property type="match status" value="1"/>
</dbReference>
<comment type="caution">
    <text evidence="2">The sequence shown here is derived from an EMBL/GenBank/DDBJ whole genome shotgun (WGS) entry which is preliminary data.</text>
</comment>
<dbReference type="Pfam" id="PF00350">
    <property type="entry name" value="Dynamin_N"/>
    <property type="match status" value="1"/>
</dbReference>
<accession>A0A7X5ZNR6</accession>
<dbReference type="AlphaFoldDB" id="A0A7X5ZNR6"/>
<feature type="domain" description="Dynamin N-terminal" evidence="1">
    <location>
        <begin position="43"/>
        <end position="201"/>
    </location>
</feature>
<evidence type="ECO:0000313" key="2">
    <source>
        <dbReference type="EMBL" id="NIJ09957.1"/>
    </source>
</evidence>
<sequence length="601" mass="66145">MMASPWLDVLDETIQACAAQDRADLVQRLRMRRSELVTPKVRVIVLGESSQGKSQLINGLLNAPVCATGDDVTTTVPAIVEHAASPVGALVTGEVTPALESADRVPAAAESVTAQANKQPGVVRAEVGLPRKLLESGLALIDTPPVGPEVSELTRATQSVLPQADAVLLVSDATRELTPAELDLLERASTLCPTVVVVLTKIDLVPGWRLVAERNRARLAKGGFPATVLPVSAALRLAAARSGDSVLNEESGYGALVSYLHRDLMGQVELLRRRSVSALTRMTVDQLVVPLRERLSKVQDSATDELTARWRAAGRQLEELQRESARWQTVLSDEVADLMADLDFDLRDRTRRILREADEYFEVADPAKDWDEFEDWLRENLKAVAEANSNWLLDRFEWIARKLATQIAPHRPEVFAPETLLDDVYRNEVGDLRMPTVERFTIGQKLFVGMRGSYSGLLMFGLATTLAGMDLINPISIGAGVAFGAKSVFEERGNRLKRRQATARTAAHRHVDDFFLTYGKESKDTVRLIHRELRDRCTAVAHELRAEISETAKRIKQVIDAETAQRGTATRELTKGIEQLDLLRRRGQALAGMSAVRGLTA</sequence>
<dbReference type="InterPro" id="IPR051943">
    <property type="entry name" value="TRAFAC_Dynamin-like_GTPase"/>
</dbReference>
<evidence type="ECO:0000259" key="1">
    <source>
        <dbReference type="Pfam" id="PF00350"/>
    </source>
</evidence>
<proteinExistence type="predicted"/>
<keyword evidence="3" id="KW-1185">Reference proteome</keyword>
<dbReference type="InterPro" id="IPR027417">
    <property type="entry name" value="P-loop_NTPase"/>
</dbReference>
<protein>
    <submittedName>
        <fullName evidence="2">GTPase SAR1 family protein/phage host-nuclease inhibitor protein Gam</fullName>
    </submittedName>
</protein>
<dbReference type="InterPro" id="IPR045063">
    <property type="entry name" value="Dynamin_N"/>
</dbReference>
<reference evidence="2 3" key="1">
    <citation type="submission" date="2020-03" db="EMBL/GenBank/DDBJ databases">
        <title>Sequencing the genomes of 1000 actinobacteria strains.</title>
        <authorList>
            <person name="Klenk H.-P."/>
        </authorList>
    </citation>
    <scope>NUCLEOTIDE SEQUENCE [LARGE SCALE GENOMIC DNA]</scope>
    <source>
        <strain evidence="2 3">DSM 45685</strain>
    </source>
</reference>
<evidence type="ECO:0000313" key="3">
    <source>
        <dbReference type="Proteomes" id="UP000545493"/>
    </source>
</evidence>
<dbReference type="Proteomes" id="UP000545493">
    <property type="component" value="Unassembled WGS sequence"/>
</dbReference>
<dbReference type="EMBL" id="JAAOYM010000001">
    <property type="protein sequence ID" value="NIJ09957.1"/>
    <property type="molecule type" value="Genomic_DNA"/>
</dbReference>
<dbReference type="Gene3D" id="3.40.50.300">
    <property type="entry name" value="P-loop containing nucleotide triphosphate hydrolases"/>
    <property type="match status" value="1"/>
</dbReference>
<dbReference type="PANTHER" id="PTHR43681:SF1">
    <property type="entry name" value="SARCALUMENIN"/>
    <property type="match status" value="1"/>
</dbReference>
<dbReference type="SUPFAM" id="SSF52540">
    <property type="entry name" value="P-loop containing nucleoside triphosphate hydrolases"/>
    <property type="match status" value="1"/>
</dbReference>
<name>A0A7X5ZNR6_9PSEU</name>
<gene>
    <name evidence="2" type="ORF">FHU38_000301</name>
</gene>
<dbReference type="RefSeq" id="WP_167165763.1">
    <property type="nucleotide sequence ID" value="NZ_JAAOYM010000001.1"/>
</dbReference>
<organism evidence="2 3">
    <name type="scientific">Saccharomonospora amisosensis</name>
    <dbReference type="NCBI Taxonomy" id="1128677"/>
    <lineage>
        <taxon>Bacteria</taxon>
        <taxon>Bacillati</taxon>
        <taxon>Actinomycetota</taxon>
        <taxon>Actinomycetes</taxon>
        <taxon>Pseudonocardiales</taxon>
        <taxon>Pseudonocardiaceae</taxon>
        <taxon>Saccharomonospora</taxon>
    </lineage>
</organism>